<gene>
    <name evidence="1" type="ORF">AB205_0114080</name>
</gene>
<name>A0A2G9QID2_AQUCT</name>
<reference evidence="1" key="1">
    <citation type="submission" date="2017-08" db="EMBL/GenBank/DDBJ databases">
        <title>Assembly of the North American Bullfrog Genome.</title>
        <authorList>
            <person name="Warren R.L."/>
            <person name="Vandervalk B.P."/>
            <person name="Kucuk E."/>
            <person name="Birol I."/>
            <person name="Helbing C."/>
            <person name="Pandoh P."/>
            <person name="Behsaz B."/>
            <person name="Mohamadi H."/>
            <person name="Chu J."/>
            <person name="Jackman S."/>
            <person name="Hammond S.A."/>
            <person name="Veldhoen N."/>
            <person name="Kirk H."/>
            <person name="Zhao Y."/>
            <person name="Coope R."/>
            <person name="Pleasance S."/>
            <person name="Moore R."/>
            <person name="Holt R."/>
        </authorList>
    </citation>
    <scope>NUCLEOTIDE SEQUENCE</scope>
    <source>
        <strain evidence="1">Bruno</strain>
        <tissue evidence="1">Liver</tissue>
    </source>
</reference>
<evidence type="ECO:0000313" key="1">
    <source>
        <dbReference type="EMBL" id="PIO14843.1"/>
    </source>
</evidence>
<dbReference type="AlphaFoldDB" id="A0A2G9QID2"/>
<proteinExistence type="predicted"/>
<accession>A0A2G9QID2</accession>
<protein>
    <submittedName>
        <fullName evidence="1">Uncharacterized protein</fullName>
    </submittedName>
</protein>
<sequence>MDLPTLCPLQPCTCQVGSCLMVCQMKKMSFHRPLALDHLVIPLAPVLLHLGTQELQDPGPSLKVNWQRHWPLQVPQKAVPTHPPQEHRVTLQEHHQCHQVCSQEHPLRMTCSAKHSSMLCKPLARHPSRANGNLSSNSYGIWVSGMRSLVCGPYRPLEEISRLHWSLSLLGVHFSETCFE</sequence>
<organism evidence="1">
    <name type="scientific">Aquarana catesbeiana</name>
    <name type="common">American bullfrog</name>
    <name type="synonym">Rana catesbeiana</name>
    <dbReference type="NCBI Taxonomy" id="8400"/>
    <lineage>
        <taxon>Eukaryota</taxon>
        <taxon>Metazoa</taxon>
        <taxon>Chordata</taxon>
        <taxon>Craniata</taxon>
        <taxon>Vertebrata</taxon>
        <taxon>Euteleostomi</taxon>
        <taxon>Amphibia</taxon>
        <taxon>Batrachia</taxon>
        <taxon>Anura</taxon>
        <taxon>Neobatrachia</taxon>
        <taxon>Ranoidea</taxon>
        <taxon>Ranidae</taxon>
        <taxon>Aquarana</taxon>
    </lineage>
</organism>
<dbReference type="EMBL" id="KV993477">
    <property type="protein sequence ID" value="PIO14843.1"/>
    <property type="molecule type" value="Genomic_DNA"/>
</dbReference>